<dbReference type="Proteomes" id="UP000177171">
    <property type="component" value="Unassembled WGS sequence"/>
</dbReference>
<protein>
    <submittedName>
        <fullName evidence="1">Uncharacterized protein</fullName>
    </submittedName>
</protein>
<evidence type="ECO:0000313" key="1">
    <source>
        <dbReference type="EMBL" id="OHA14479.1"/>
    </source>
</evidence>
<dbReference type="AlphaFoldDB" id="A0A1G2LUB0"/>
<accession>A0A1G2LUB0</accession>
<organism evidence="1 2">
    <name type="scientific">Candidatus Sungbacteria bacterium RIFCSPLOWO2_12_FULL_41_11</name>
    <dbReference type="NCBI Taxonomy" id="1802286"/>
    <lineage>
        <taxon>Bacteria</taxon>
        <taxon>Candidatus Sungiibacteriota</taxon>
    </lineage>
</organism>
<comment type="caution">
    <text evidence="1">The sequence shown here is derived from an EMBL/GenBank/DDBJ whole genome shotgun (WGS) entry which is preliminary data.</text>
</comment>
<sequence>MNKYVALFLVTILNLEQYRYNYGRKCSQDRMKQIKIKLPAKDRQPDFNFMEYYIKSLSYSSNL</sequence>
<reference evidence="1 2" key="1">
    <citation type="journal article" date="2016" name="Nat. Commun.">
        <title>Thousands of microbial genomes shed light on interconnected biogeochemical processes in an aquifer system.</title>
        <authorList>
            <person name="Anantharaman K."/>
            <person name="Brown C.T."/>
            <person name="Hug L.A."/>
            <person name="Sharon I."/>
            <person name="Castelle C.J."/>
            <person name="Probst A.J."/>
            <person name="Thomas B.C."/>
            <person name="Singh A."/>
            <person name="Wilkins M.J."/>
            <person name="Karaoz U."/>
            <person name="Brodie E.L."/>
            <person name="Williams K.H."/>
            <person name="Hubbard S.S."/>
            <person name="Banfield J.F."/>
        </authorList>
    </citation>
    <scope>NUCLEOTIDE SEQUENCE [LARGE SCALE GENOMIC DNA]</scope>
</reference>
<evidence type="ECO:0000313" key="2">
    <source>
        <dbReference type="Proteomes" id="UP000177171"/>
    </source>
</evidence>
<name>A0A1G2LUB0_9BACT</name>
<gene>
    <name evidence="1" type="ORF">A3G49_06555</name>
</gene>
<proteinExistence type="predicted"/>
<dbReference type="EMBL" id="MHQY01000007">
    <property type="protein sequence ID" value="OHA14479.1"/>
    <property type="molecule type" value="Genomic_DNA"/>
</dbReference>